<dbReference type="Proteomes" id="UP000828048">
    <property type="component" value="Chromosome 10"/>
</dbReference>
<gene>
    <name evidence="1" type="ORF">Vadar_034540</name>
</gene>
<evidence type="ECO:0000313" key="2">
    <source>
        <dbReference type="Proteomes" id="UP000828048"/>
    </source>
</evidence>
<dbReference type="EMBL" id="CM037160">
    <property type="protein sequence ID" value="KAH7841807.1"/>
    <property type="molecule type" value="Genomic_DNA"/>
</dbReference>
<name>A0ACB7XMB4_9ERIC</name>
<proteinExistence type="predicted"/>
<organism evidence="1 2">
    <name type="scientific">Vaccinium darrowii</name>
    <dbReference type="NCBI Taxonomy" id="229202"/>
    <lineage>
        <taxon>Eukaryota</taxon>
        <taxon>Viridiplantae</taxon>
        <taxon>Streptophyta</taxon>
        <taxon>Embryophyta</taxon>
        <taxon>Tracheophyta</taxon>
        <taxon>Spermatophyta</taxon>
        <taxon>Magnoliopsida</taxon>
        <taxon>eudicotyledons</taxon>
        <taxon>Gunneridae</taxon>
        <taxon>Pentapetalae</taxon>
        <taxon>asterids</taxon>
        <taxon>Ericales</taxon>
        <taxon>Ericaceae</taxon>
        <taxon>Vaccinioideae</taxon>
        <taxon>Vaccinieae</taxon>
        <taxon>Vaccinium</taxon>
    </lineage>
</organism>
<keyword evidence="2" id="KW-1185">Reference proteome</keyword>
<reference evidence="1 2" key="1">
    <citation type="journal article" date="2021" name="Hortic Res">
        <title>High-quality reference genome and annotation aids understanding of berry development for evergreen blueberry (Vaccinium darrowii).</title>
        <authorList>
            <person name="Yu J."/>
            <person name="Hulse-Kemp A.M."/>
            <person name="Babiker E."/>
            <person name="Staton M."/>
        </authorList>
    </citation>
    <scope>NUCLEOTIDE SEQUENCE [LARGE SCALE GENOMIC DNA]</scope>
    <source>
        <strain evidence="2">cv. NJ 8807/NJ 8810</strain>
        <tissue evidence="1">Young leaf</tissue>
    </source>
</reference>
<evidence type="ECO:0000313" key="1">
    <source>
        <dbReference type="EMBL" id="KAH7841807.1"/>
    </source>
</evidence>
<accession>A0ACB7XMB4</accession>
<sequence>MKLKLDEKFLPLDYAQTLYHKLHQLNQQPNQSVVDYTEQFYQLLSRSNLRENDDQLVARYVSGLKSKIRGELIMISLSSLDEAYQMALKAEEKLEWDSYRKLESSKGEKDKERKVVEQTFERPNLQGVNLMKEKEQQPTYDEPLEGIFEEVRCEPDFDAESLVMQRVPDSLKDGAEKIFDDDECSNTVAMAAKIDWSKPPIYDEDPEDKDIALGEQTSLLSVHDTEQSSAWVSNKCKANESSWIEESIYEQRTKLFET</sequence>
<protein>
    <submittedName>
        <fullName evidence="1">Uncharacterized protein</fullName>
    </submittedName>
</protein>
<comment type="caution">
    <text evidence="1">The sequence shown here is derived from an EMBL/GenBank/DDBJ whole genome shotgun (WGS) entry which is preliminary data.</text>
</comment>